<dbReference type="RefSeq" id="WP_067939206.1">
    <property type="nucleotide sequence ID" value="NZ_CAUHMM010000034.1"/>
</dbReference>
<reference evidence="3" key="1">
    <citation type="submission" date="2016-02" db="EMBL/GenBank/DDBJ databases">
        <authorList>
            <person name="Holder M.E."/>
            <person name="Ajami N.J."/>
            <person name="Petrosino J.F."/>
        </authorList>
    </citation>
    <scope>NUCLEOTIDE SEQUENCE [LARGE SCALE GENOMIC DNA]</scope>
    <source>
        <strain evidence="3">CCUG 36733</strain>
    </source>
</reference>
<keyword evidence="3" id="KW-1185">Reference proteome</keyword>
<organism evidence="2 3">
    <name type="scientific">Actinomyces radicidentis</name>
    <dbReference type="NCBI Taxonomy" id="111015"/>
    <lineage>
        <taxon>Bacteria</taxon>
        <taxon>Bacillati</taxon>
        <taxon>Actinomycetota</taxon>
        <taxon>Actinomycetes</taxon>
        <taxon>Actinomycetales</taxon>
        <taxon>Actinomycetaceae</taxon>
        <taxon>Actinomyces</taxon>
    </lineage>
</organism>
<dbReference type="Proteomes" id="UP000065220">
    <property type="component" value="Chromosome"/>
</dbReference>
<gene>
    <name evidence="2" type="ORF">AXF14_00915</name>
</gene>
<sequence>MSALSSLGRSKGSGVGTALAAGVVGGLVAGLVKIGWEAVLPPRTPERNDPNPPAHLLEQIGVPEEIRDLTVTYNGNEIGVTGLAVHHAFSVGTAVPYCLLAERCPAITAGGGALYGLGVWVGFHLAVLPALGTVPSAAEQPWQEHLSEALGHVVWSGTIEAVRREITA</sequence>
<name>A0A0X8JCM5_ACTRD</name>
<dbReference type="Pfam" id="PF07274">
    <property type="entry name" value="DUF1440"/>
    <property type="match status" value="1"/>
</dbReference>
<feature type="transmembrane region" description="Helical" evidence="1">
    <location>
        <begin position="12"/>
        <end position="36"/>
    </location>
</feature>
<evidence type="ECO:0000313" key="2">
    <source>
        <dbReference type="EMBL" id="AMD86424.1"/>
    </source>
</evidence>
<dbReference type="OrthoDB" id="1629003at2"/>
<dbReference type="InterPro" id="IPR009898">
    <property type="entry name" value="DUF1440"/>
</dbReference>
<dbReference type="KEGG" id="ard:AXF14_00915"/>
<accession>A0A0X8JCM5</accession>
<protein>
    <recommendedName>
        <fullName evidence="4">DUF1440 domain-containing protein</fullName>
    </recommendedName>
</protein>
<dbReference type="AlphaFoldDB" id="A0A0X8JCM5"/>
<evidence type="ECO:0000313" key="3">
    <source>
        <dbReference type="Proteomes" id="UP000065220"/>
    </source>
</evidence>
<keyword evidence="1" id="KW-0472">Membrane</keyword>
<keyword evidence="1" id="KW-0812">Transmembrane</keyword>
<evidence type="ECO:0000256" key="1">
    <source>
        <dbReference type="SAM" id="Phobius"/>
    </source>
</evidence>
<proteinExistence type="predicted"/>
<keyword evidence="1" id="KW-1133">Transmembrane helix</keyword>
<dbReference type="EMBL" id="CP014228">
    <property type="protein sequence ID" value="AMD86424.1"/>
    <property type="molecule type" value="Genomic_DNA"/>
</dbReference>
<evidence type="ECO:0008006" key="4">
    <source>
        <dbReference type="Google" id="ProtNLM"/>
    </source>
</evidence>